<proteinExistence type="predicted"/>
<protein>
    <submittedName>
        <fullName evidence="2">Adenylate/guanylate cyclase domain-containing protein</fullName>
    </submittedName>
</protein>
<dbReference type="Gene3D" id="3.30.70.1230">
    <property type="entry name" value="Nucleotide cyclase"/>
    <property type="match status" value="1"/>
</dbReference>
<dbReference type="InterPro" id="IPR029787">
    <property type="entry name" value="Nucleotide_cyclase"/>
</dbReference>
<dbReference type="AlphaFoldDB" id="A0A9D2BA62"/>
<dbReference type="Pfam" id="PF00211">
    <property type="entry name" value="Guanylate_cyc"/>
    <property type="match status" value="1"/>
</dbReference>
<dbReference type="EMBL" id="DXEM01000034">
    <property type="protein sequence ID" value="HIX68666.1"/>
    <property type="molecule type" value="Genomic_DNA"/>
</dbReference>
<dbReference type="Proteomes" id="UP000886721">
    <property type="component" value="Unassembled WGS sequence"/>
</dbReference>
<feature type="domain" description="Guanylate cyclase" evidence="1">
    <location>
        <begin position="55"/>
        <end position="188"/>
    </location>
</feature>
<evidence type="ECO:0000313" key="3">
    <source>
        <dbReference type="Proteomes" id="UP000886721"/>
    </source>
</evidence>
<reference evidence="2" key="2">
    <citation type="submission" date="2021-04" db="EMBL/GenBank/DDBJ databases">
        <authorList>
            <person name="Gilroy R."/>
        </authorList>
    </citation>
    <scope>NUCLEOTIDE SEQUENCE</scope>
    <source>
        <strain evidence="2">CHK191-13928</strain>
    </source>
</reference>
<name>A0A9D2BA62_9FIRM</name>
<dbReference type="CDD" id="cd07302">
    <property type="entry name" value="CHD"/>
    <property type="match status" value="1"/>
</dbReference>
<dbReference type="GO" id="GO:0009190">
    <property type="term" value="P:cyclic nucleotide biosynthetic process"/>
    <property type="evidence" value="ECO:0007669"/>
    <property type="project" value="InterPro"/>
</dbReference>
<evidence type="ECO:0000259" key="1">
    <source>
        <dbReference type="PROSITE" id="PS50125"/>
    </source>
</evidence>
<accession>A0A9D2BA62</accession>
<reference evidence="2" key="1">
    <citation type="journal article" date="2021" name="PeerJ">
        <title>Extensive microbial diversity within the chicken gut microbiome revealed by metagenomics and culture.</title>
        <authorList>
            <person name="Gilroy R."/>
            <person name="Ravi A."/>
            <person name="Getino M."/>
            <person name="Pursley I."/>
            <person name="Horton D.L."/>
            <person name="Alikhan N.F."/>
            <person name="Baker D."/>
            <person name="Gharbi K."/>
            <person name="Hall N."/>
            <person name="Watson M."/>
            <person name="Adriaenssens E.M."/>
            <person name="Foster-Nyarko E."/>
            <person name="Jarju S."/>
            <person name="Secka A."/>
            <person name="Antonio M."/>
            <person name="Oren A."/>
            <person name="Chaudhuri R.R."/>
            <person name="La Ragione R."/>
            <person name="Hildebrand F."/>
            <person name="Pallen M.J."/>
        </authorList>
    </citation>
    <scope>NUCLEOTIDE SEQUENCE</scope>
    <source>
        <strain evidence="2">CHK191-13928</strain>
    </source>
</reference>
<dbReference type="GO" id="GO:0004016">
    <property type="term" value="F:adenylate cyclase activity"/>
    <property type="evidence" value="ECO:0007669"/>
    <property type="project" value="UniProtKB-ARBA"/>
</dbReference>
<comment type="caution">
    <text evidence="2">The sequence shown here is derived from an EMBL/GenBank/DDBJ whole genome shotgun (WGS) entry which is preliminary data.</text>
</comment>
<gene>
    <name evidence="2" type="ORF">H9735_11175</name>
</gene>
<sequence>MESKKETTYTYKVEDSASRMDDILDVNDNDYEDNKNDIPSRNKLTYKNGYYVNVTALFIDIVDSSKLTDGNRRPTLAKMYRAFLSECVAIMNSWEMCKEINISGDCVWGVFETPKKSDVDDVISVAAQLNSMIKILNYKLQKKKYDTISVGIGIDDGRALMVKAGYSGSGINEIVWMGDVVNTACHLANKAGRGIRNRIIVTEQIYSNLNDEHKGMLSSYTDGTTTRYEGNIIRTSMENWYKENCK</sequence>
<dbReference type="PROSITE" id="PS50125">
    <property type="entry name" value="GUANYLATE_CYCLASE_2"/>
    <property type="match status" value="1"/>
</dbReference>
<organism evidence="2 3">
    <name type="scientific">Candidatus Anaerostipes excrementavium</name>
    <dbReference type="NCBI Taxonomy" id="2838463"/>
    <lineage>
        <taxon>Bacteria</taxon>
        <taxon>Bacillati</taxon>
        <taxon>Bacillota</taxon>
        <taxon>Clostridia</taxon>
        <taxon>Lachnospirales</taxon>
        <taxon>Lachnospiraceae</taxon>
        <taxon>Anaerostipes</taxon>
    </lineage>
</organism>
<evidence type="ECO:0000313" key="2">
    <source>
        <dbReference type="EMBL" id="HIX68666.1"/>
    </source>
</evidence>
<dbReference type="GO" id="GO:0035556">
    <property type="term" value="P:intracellular signal transduction"/>
    <property type="evidence" value="ECO:0007669"/>
    <property type="project" value="InterPro"/>
</dbReference>
<dbReference type="SUPFAM" id="SSF55073">
    <property type="entry name" value="Nucleotide cyclase"/>
    <property type="match status" value="1"/>
</dbReference>
<dbReference type="InterPro" id="IPR001054">
    <property type="entry name" value="A/G_cyclase"/>
</dbReference>